<name>A0A024E8A7_9PSED</name>
<dbReference type="AlphaFoldDB" id="A0A024E8A7"/>
<sequence length="40" mass="4791">MENLLRALQTLLRARYPDMAPIRLFLDHQMFSSMVWQLLA</sequence>
<evidence type="ECO:0000313" key="1">
    <source>
        <dbReference type="EMBL" id="AHZ68851.1"/>
    </source>
</evidence>
<dbReference type="KEGG" id="pman:OU5_1772"/>
<organism evidence="1 2">
    <name type="scientific">Pseudomonas mandelii JR-1</name>
    <dbReference type="NCBI Taxonomy" id="1147786"/>
    <lineage>
        <taxon>Bacteria</taxon>
        <taxon>Pseudomonadati</taxon>
        <taxon>Pseudomonadota</taxon>
        <taxon>Gammaproteobacteria</taxon>
        <taxon>Pseudomonadales</taxon>
        <taxon>Pseudomonadaceae</taxon>
        <taxon>Pseudomonas</taxon>
    </lineage>
</organism>
<accession>A0A024E8A7</accession>
<proteinExistence type="predicted"/>
<reference evidence="1 2" key="1">
    <citation type="journal article" date="2012" name="J. Bacteriol.">
        <title>Genome sequence of cold-adapted Pseudomonas mandelii strain JR-1.</title>
        <authorList>
            <person name="Jang S.H."/>
            <person name="Kim J."/>
            <person name="Kim J."/>
            <person name="Hong S."/>
            <person name="Lee C."/>
        </authorList>
    </citation>
    <scope>NUCLEOTIDE SEQUENCE [LARGE SCALE GENOMIC DNA]</scope>
    <source>
        <strain evidence="1 2">JR-1</strain>
    </source>
</reference>
<evidence type="ECO:0000313" key="2">
    <source>
        <dbReference type="Proteomes" id="UP000026913"/>
    </source>
</evidence>
<dbReference type="HOGENOM" id="CLU_3295188_0_0_6"/>
<protein>
    <submittedName>
        <fullName evidence="1">Uncharacterized protein</fullName>
    </submittedName>
</protein>
<gene>
    <name evidence="1" type="ORF">OU5_1772</name>
</gene>
<dbReference type="EMBL" id="CP005960">
    <property type="protein sequence ID" value="AHZ68851.1"/>
    <property type="molecule type" value="Genomic_DNA"/>
</dbReference>
<dbReference type="Proteomes" id="UP000026913">
    <property type="component" value="Chromosome"/>
</dbReference>